<feature type="transmembrane region" description="Helical" evidence="8">
    <location>
        <begin position="156"/>
        <end position="176"/>
    </location>
</feature>
<dbReference type="HAMAP" id="MF_00154">
    <property type="entry name" value="CyoE_CtaB"/>
    <property type="match status" value="1"/>
</dbReference>
<evidence type="ECO:0000256" key="1">
    <source>
        <dbReference type="ARBA" id="ARBA00004141"/>
    </source>
</evidence>
<evidence type="ECO:0000313" key="10">
    <source>
        <dbReference type="Proteomes" id="UP001185012"/>
    </source>
</evidence>
<feature type="transmembrane region" description="Helical" evidence="8">
    <location>
        <begin position="103"/>
        <end position="123"/>
    </location>
</feature>
<dbReference type="RefSeq" id="WP_309864921.1">
    <property type="nucleotide sequence ID" value="NZ_JAVDQG010000003.1"/>
</dbReference>
<dbReference type="InterPro" id="IPR030470">
    <property type="entry name" value="UbiA_prenylTrfase_CS"/>
</dbReference>
<evidence type="ECO:0000256" key="6">
    <source>
        <dbReference type="ARBA" id="ARBA00023136"/>
    </source>
</evidence>
<accession>A0ABU1IMS2</accession>
<gene>
    <name evidence="8" type="primary">ctaB</name>
    <name evidence="9" type="ORF">JOE21_001845</name>
</gene>
<evidence type="ECO:0000256" key="8">
    <source>
        <dbReference type="HAMAP-Rule" id="MF_00154"/>
    </source>
</evidence>
<dbReference type="NCBIfam" id="TIGR01473">
    <property type="entry name" value="cyoE_ctaB"/>
    <property type="match status" value="1"/>
</dbReference>
<comment type="subcellular location">
    <subcellularLocation>
        <location evidence="8">Cell membrane</location>
        <topology evidence="8">Multi-pass membrane protein</topology>
    </subcellularLocation>
    <subcellularLocation>
        <location evidence="1">Membrane</location>
        <topology evidence="1">Multi-pass membrane protein</topology>
    </subcellularLocation>
</comment>
<keyword evidence="8" id="KW-1003">Cell membrane</keyword>
<sequence length="306" mass="34541">MDHGTEIGKEVLGRSRIQTVSPPLWKDYLSLMKPGITLSNLIATVAGFRLAAGGWGQPGTFFWTLAGTFLVVAGGCVWNNVYDRDIDPWMSRTRTRPIPAGRISWRSARWIGWGFSLLGLIILLRCVNVLSAVWGAVGVGWYVFVYTAWFKRKSPWNTVIGGVAGAVPPVIGWTAVTGEMGWPAWVLFFILFFWQPPHFYALALLKEAEYRKAGIPMWPVVRGWRETWEQMAACAWVLLPISGLLPLLGYVSWEYLWVVIPLGFAFGGWIGAGRWVYKRDRWARQVFRLSLVYLLGWMAAVIHFAG</sequence>
<evidence type="ECO:0000256" key="2">
    <source>
        <dbReference type="ARBA" id="ARBA00022679"/>
    </source>
</evidence>
<dbReference type="GO" id="GO:0016740">
    <property type="term" value="F:transferase activity"/>
    <property type="evidence" value="ECO:0007669"/>
    <property type="project" value="UniProtKB-KW"/>
</dbReference>
<dbReference type="EC" id="2.5.1.141" evidence="8"/>
<dbReference type="NCBIfam" id="NF003349">
    <property type="entry name" value="PRK04375.1-2"/>
    <property type="match status" value="1"/>
</dbReference>
<comment type="catalytic activity">
    <reaction evidence="7 8">
        <text>heme b + (2E,6E)-farnesyl diphosphate + H2O = Fe(II)-heme o + diphosphate</text>
        <dbReference type="Rhea" id="RHEA:28070"/>
        <dbReference type="ChEBI" id="CHEBI:15377"/>
        <dbReference type="ChEBI" id="CHEBI:33019"/>
        <dbReference type="ChEBI" id="CHEBI:60344"/>
        <dbReference type="ChEBI" id="CHEBI:60530"/>
        <dbReference type="ChEBI" id="CHEBI:175763"/>
        <dbReference type="EC" id="2.5.1.141"/>
    </reaction>
</comment>
<dbReference type="Pfam" id="PF01040">
    <property type="entry name" value="UbiA"/>
    <property type="match status" value="1"/>
</dbReference>
<feature type="transmembrane region" description="Helical" evidence="8">
    <location>
        <begin position="61"/>
        <end position="82"/>
    </location>
</feature>
<organism evidence="9 10">
    <name type="scientific">Desmospora profundinema</name>
    <dbReference type="NCBI Taxonomy" id="1571184"/>
    <lineage>
        <taxon>Bacteria</taxon>
        <taxon>Bacillati</taxon>
        <taxon>Bacillota</taxon>
        <taxon>Bacilli</taxon>
        <taxon>Bacillales</taxon>
        <taxon>Thermoactinomycetaceae</taxon>
        <taxon>Desmospora</taxon>
    </lineage>
</organism>
<reference evidence="9 10" key="1">
    <citation type="submission" date="2023-07" db="EMBL/GenBank/DDBJ databases">
        <title>Genomic Encyclopedia of Type Strains, Phase IV (KMG-IV): sequencing the most valuable type-strain genomes for metagenomic binning, comparative biology and taxonomic classification.</title>
        <authorList>
            <person name="Goeker M."/>
        </authorList>
    </citation>
    <scope>NUCLEOTIDE SEQUENCE [LARGE SCALE GENOMIC DNA]</scope>
    <source>
        <strain evidence="9 10">DSM 45903</strain>
    </source>
</reference>
<dbReference type="InterPro" id="IPR006369">
    <property type="entry name" value="Protohaem_IX_farnesylTrfase"/>
</dbReference>
<keyword evidence="2 8" id="KW-0808">Transferase</keyword>
<dbReference type="InterPro" id="IPR044878">
    <property type="entry name" value="UbiA_sf"/>
</dbReference>
<dbReference type="CDD" id="cd13957">
    <property type="entry name" value="PT_UbiA_Cox10"/>
    <property type="match status" value="1"/>
</dbReference>
<feature type="transmembrane region" description="Helical" evidence="8">
    <location>
        <begin position="255"/>
        <end position="277"/>
    </location>
</feature>
<dbReference type="Proteomes" id="UP001185012">
    <property type="component" value="Unassembled WGS sequence"/>
</dbReference>
<dbReference type="PANTHER" id="PTHR43448">
    <property type="entry name" value="PROTOHEME IX FARNESYLTRANSFERASE, MITOCHONDRIAL"/>
    <property type="match status" value="1"/>
</dbReference>
<comment type="miscellaneous">
    <text evidence="8">Carbon 2 of the heme B porphyrin ring is defined according to the Fischer nomenclature.</text>
</comment>
<dbReference type="InterPro" id="IPR000537">
    <property type="entry name" value="UbiA_prenyltransferase"/>
</dbReference>
<dbReference type="EMBL" id="JAVDQG010000003">
    <property type="protein sequence ID" value="MDR6225847.1"/>
    <property type="molecule type" value="Genomic_DNA"/>
</dbReference>
<dbReference type="PANTHER" id="PTHR43448:SF2">
    <property type="entry name" value="PROTOHEME IX FARNESYLTRANSFERASE, MITOCHONDRIAL"/>
    <property type="match status" value="1"/>
</dbReference>
<proteinExistence type="inferred from homology"/>
<comment type="pathway">
    <text evidence="8">Porphyrin-containing compound metabolism; heme O biosynthesis; heme O from protoheme: step 1/1.</text>
</comment>
<keyword evidence="5 8" id="KW-0350">Heme biosynthesis</keyword>
<evidence type="ECO:0000256" key="4">
    <source>
        <dbReference type="ARBA" id="ARBA00022989"/>
    </source>
</evidence>
<protein>
    <recommendedName>
        <fullName evidence="8">Protoheme IX farnesyltransferase</fullName>
        <ecNumber evidence="8">2.5.1.141</ecNumber>
    </recommendedName>
    <alternativeName>
        <fullName evidence="8">Heme B farnesyltransferase</fullName>
    </alternativeName>
    <alternativeName>
        <fullName evidence="8">Heme O synthase</fullName>
    </alternativeName>
</protein>
<dbReference type="PROSITE" id="PS00943">
    <property type="entry name" value="UBIA"/>
    <property type="match status" value="1"/>
</dbReference>
<evidence type="ECO:0000256" key="3">
    <source>
        <dbReference type="ARBA" id="ARBA00022692"/>
    </source>
</evidence>
<keyword evidence="10" id="KW-1185">Reference proteome</keyword>
<evidence type="ECO:0000256" key="5">
    <source>
        <dbReference type="ARBA" id="ARBA00023133"/>
    </source>
</evidence>
<feature type="transmembrane region" description="Helical" evidence="8">
    <location>
        <begin position="129"/>
        <end position="149"/>
    </location>
</feature>
<comment type="subunit">
    <text evidence="8">Interacts with CtaA.</text>
</comment>
<keyword evidence="4 8" id="KW-1133">Transmembrane helix</keyword>
<feature type="transmembrane region" description="Helical" evidence="8">
    <location>
        <begin position="286"/>
        <end position="305"/>
    </location>
</feature>
<feature type="transmembrane region" description="Helical" evidence="8">
    <location>
        <begin position="231"/>
        <end position="249"/>
    </location>
</feature>
<dbReference type="Gene3D" id="1.10.357.140">
    <property type="entry name" value="UbiA prenyltransferase"/>
    <property type="match status" value="1"/>
</dbReference>
<name>A0ABU1IMS2_9BACL</name>
<keyword evidence="3 8" id="KW-0812">Transmembrane</keyword>
<feature type="transmembrane region" description="Helical" evidence="8">
    <location>
        <begin position="182"/>
        <end position="205"/>
    </location>
</feature>
<comment type="function">
    <text evidence="8">Converts heme B (protoheme IX) to heme O by substitution of the vinyl group on carbon 2 of heme B porphyrin ring with a hydroxyethyl farnesyl side group.</text>
</comment>
<comment type="similarity">
    <text evidence="8">Belongs to the UbiA prenyltransferase family. Protoheme IX farnesyltransferase subfamily.</text>
</comment>
<evidence type="ECO:0000256" key="7">
    <source>
        <dbReference type="ARBA" id="ARBA00047690"/>
    </source>
</evidence>
<keyword evidence="6 8" id="KW-0472">Membrane</keyword>
<evidence type="ECO:0000313" key="9">
    <source>
        <dbReference type="EMBL" id="MDR6225847.1"/>
    </source>
</evidence>
<comment type="caution">
    <text evidence="9">The sequence shown here is derived from an EMBL/GenBank/DDBJ whole genome shotgun (WGS) entry which is preliminary data.</text>
</comment>